<organism evidence="1 2">
    <name type="scientific">Gordonia spumicola</name>
    <dbReference type="NCBI Taxonomy" id="589161"/>
    <lineage>
        <taxon>Bacteria</taxon>
        <taxon>Bacillati</taxon>
        <taxon>Actinomycetota</taxon>
        <taxon>Actinomycetes</taxon>
        <taxon>Mycobacteriales</taxon>
        <taxon>Gordoniaceae</taxon>
        <taxon>Gordonia</taxon>
    </lineage>
</organism>
<evidence type="ECO:0000313" key="2">
    <source>
        <dbReference type="Proteomes" id="UP000444960"/>
    </source>
</evidence>
<reference evidence="2" key="1">
    <citation type="submission" date="2019-06" db="EMBL/GenBank/DDBJ databases">
        <title>Gordonia isolated from sludge of a wastewater treatment plant.</title>
        <authorList>
            <person name="Tamura T."/>
            <person name="Aoyama K."/>
            <person name="Kang Y."/>
            <person name="Saito S."/>
            <person name="Akiyama N."/>
            <person name="Yazawa K."/>
            <person name="Gonoi T."/>
            <person name="Mikami Y."/>
        </authorList>
    </citation>
    <scope>NUCLEOTIDE SEQUENCE [LARGE SCALE GENOMIC DNA]</scope>
    <source>
        <strain evidence="2">NBRC 107696</strain>
    </source>
</reference>
<keyword evidence="2" id="KW-1185">Reference proteome</keyword>
<gene>
    <name evidence="1" type="ORF">nbrc107696_03550</name>
</gene>
<dbReference type="EMBL" id="BJOV01000001">
    <property type="protein sequence ID" value="GED99908.1"/>
    <property type="molecule type" value="Genomic_DNA"/>
</dbReference>
<dbReference type="Proteomes" id="UP000444960">
    <property type="component" value="Unassembled WGS sequence"/>
</dbReference>
<evidence type="ECO:0000313" key="1">
    <source>
        <dbReference type="EMBL" id="GED99908.1"/>
    </source>
</evidence>
<comment type="caution">
    <text evidence="1">The sequence shown here is derived from an EMBL/GenBank/DDBJ whole genome shotgun (WGS) entry which is preliminary data.</text>
</comment>
<dbReference type="AlphaFoldDB" id="A0A7I9V3B2"/>
<accession>A0A7I9V3B2</accession>
<protein>
    <submittedName>
        <fullName evidence="1">Uncharacterized protein</fullName>
    </submittedName>
</protein>
<sequence length="166" mass="18017">MLWSYVLDPNLIYALLDPKSQLSYASVYQVKQRLTSQNGWQGLTDPSEDQAMNTIAQRGREQWIADLCLHIADRAETAGWMVAVRHAGDSVTFDALVVAINDYRRVVGAHGMSSESAITAALCASLPGLLALPPAEQARALAEIIGWLGRDVPQTTVGRPALRSVS</sequence>
<name>A0A7I9V3B2_9ACTN</name>
<proteinExistence type="predicted"/>